<proteinExistence type="predicted"/>
<dbReference type="CDD" id="cd02440">
    <property type="entry name" value="AdoMet_MTases"/>
    <property type="match status" value="1"/>
</dbReference>
<evidence type="ECO:0000259" key="2">
    <source>
        <dbReference type="Pfam" id="PF13649"/>
    </source>
</evidence>
<dbReference type="GO" id="GO:0008168">
    <property type="term" value="F:methyltransferase activity"/>
    <property type="evidence" value="ECO:0007669"/>
    <property type="project" value="UniProtKB-KW"/>
</dbReference>
<gene>
    <name evidence="3" type="ORF">SAMN05660330_03421</name>
</gene>
<protein>
    <submittedName>
        <fullName evidence="3">Methyltransferase domain-containing protein</fullName>
    </submittedName>
</protein>
<dbReference type="STRING" id="91360.SAMN05660330_03421"/>
<keyword evidence="4" id="KW-1185">Reference proteome</keyword>
<keyword evidence="1 3" id="KW-0808">Transferase</keyword>
<accession>A0A1H0U786</accession>
<dbReference type="InterPro" id="IPR041698">
    <property type="entry name" value="Methyltransf_25"/>
</dbReference>
<name>A0A1H0U786_9BACT</name>
<dbReference type="Proteomes" id="UP000199073">
    <property type="component" value="Unassembled WGS sequence"/>
</dbReference>
<evidence type="ECO:0000256" key="1">
    <source>
        <dbReference type="ARBA" id="ARBA00022679"/>
    </source>
</evidence>
<dbReference type="Pfam" id="PF13649">
    <property type="entry name" value="Methyltransf_25"/>
    <property type="match status" value="1"/>
</dbReference>
<keyword evidence="3" id="KW-0489">Methyltransferase</keyword>
<organism evidence="3 4">
    <name type="scientific">Desulforhopalus singaporensis</name>
    <dbReference type="NCBI Taxonomy" id="91360"/>
    <lineage>
        <taxon>Bacteria</taxon>
        <taxon>Pseudomonadati</taxon>
        <taxon>Thermodesulfobacteriota</taxon>
        <taxon>Desulfobulbia</taxon>
        <taxon>Desulfobulbales</taxon>
        <taxon>Desulfocapsaceae</taxon>
        <taxon>Desulforhopalus</taxon>
    </lineage>
</organism>
<dbReference type="Gene3D" id="3.40.50.150">
    <property type="entry name" value="Vaccinia Virus protein VP39"/>
    <property type="match status" value="1"/>
</dbReference>
<evidence type="ECO:0000313" key="4">
    <source>
        <dbReference type="Proteomes" id="UP000199073"/>
    </source>
</evidence>
<dbReference type="AlphaFoldDB" id="A0A1H0U786"/>
<dbReference type="PANTHER" id="PTHR43861">
    <property type="entry name" value="TRANS-ACONITATE 2-METHYLTRANSFERASE-RELATED"/>
    <property type="match status" value="1"/>
</dbReference>
<dbReference type="GO" id="GO:0032259">
    <property type="term" value="P:methylation"/>
    <property type="evidence" value="ECO:0007669"/>
    <property type="project" value="UniProtKB-KW"/>
</dbReference>
<evidence type="ECO:0000313" key="3">
    <source>
        <dbReference type="EMBL" id="SDP62021.1"/>
    </source>
</evidence>
<feature type="domain" description="Methyltransferase" evidence="2">
    <location>
        <begin position="151"/>
        <end position="245"/>
    </location>
</feature>
<dbReference type="SUPFAM" id="SSF53335">
    <property type="entry name" value="S-adenosyl-L-methionine-dependent methyltransferases"/>
    <property type="match status" value="1"/>
</dbReference>
<sequence>MEFSWAMANHGDKNGDDCCDSPADGKKELIGFQRPLTELMISTKCSDWLPAPEQLGFSRGAGQKPFRCHIYRTNTINNKAMFTKLTQINSRPAPFQFYTADDLWTNEHTANQMLQYHLNDSIDVSSRNKDFIERSIDWIVSHFTVGSKTSIIDFGCGPGLYTTGLAEKGATVTGIDFSKNSLHHAEQVARRKGLKIDYVHTNYLDFESSYKFDLITMIMCDYCALSPEQRAILLTKFSSLLNPGGAVLLDVYSHTSFNQKEESATYELNQLHGFWSPQDYYCFVNTFKYEREKVTLDKYTIIEQAKTRTVYNWLQHFSTASMQEEFNRNGFEIDEFYANVAGETFTPESAEFAVVARKSPDTENNAGR</sequence>
<reference evidence="3 4" key="1">
    <citation type="submission" date="2016-10" db="EMBL/GenBank/DDBJ databases">
        <authorList>
            <person name="de Groot N.N."/>
        </authorList>
    </citation>
    <scope>NUCLEOTIDE SEQUENCE [LARGE SCALE GENOMIC DNA]</scope>
    <source>
        <strain evidence="3 4">DSM 12130</strain>
    </source>
</reference>
<dbReference type="InterPro" id="IPR029063">
    <property type="entry name" value="SAM-dependent_MTases_sf"/>
</dbReference>
<dbReference type="EMBL" id="FNJI01000029">
    <property type="protein sequence ID" value="SDP62021.1"/>
    <property type="molecule type" value="Genomic_DNA"/>
</dbReference>